<evidence type="ECO:0000256" key="2">
    <source>
        <dbReference type="ARBA" id="ARBA00004370"/>
    </source>
</evidence>
<evidence type="ECO:0000313" key="17">
    <source>
        <dbReference type="Proteomes" id="UP000305674"/>
    </source>
</evidence>
<dbReference type="InterPro" id="IPR050428">
    <property type="entry name" value="TCS_sensor_his_kinase"/>
</dbReference>
<dbReference type="AlphaFoldDB" id="A0A4U1B893"/>
<evidence type="ECO:0000256" key="5">
    <source>
        <dbReference type="ARBA" id="ARBA00022679"/>
    </source>
</evidence>
<dbReference type="PANTHER" id="PTHR45436:SF4">
    <property type="entry name" value="SENSOR PROTEIN PHOQ"/>
    <property type="match status" value="1"/>
</dbReference>
<dbReference type="SUPFAM" id="SSF55874">
    <property type="entry name" value="ATPase domain of HSP90 chaperone/DNA topoisomerase II/histidine kinase"/>
    <property type="match status" value="1"/>
</dbReference>
<dbReference type="PROSITE" id="PS50109">
    <property type="entry name" value="HIS_KIN"/>
    <property type="match status" value="1"/>
</dbReference>
<evidence type="ECO:0000256" key="3">
    <source>
        <dbReference type="ARBA" id="ARBA00012438"/>
    </source>
</evidence>
<keyword evidence="7" id="KW-0547">Nucleotide-binding</keyword>
<dbReference type="PANTHER" id="PTHR45436">
    <property type="entry name" value="SENSOR HISTIDINE KINASE YKOH"/>
    <property type="match status" value="1"/>
</dbReference>
<dbReference type="RefSeq" id="WP_136854522.1">
    <property type="nucleotide sequence ID" value="NZ_SWCI01000018.1"/>
</dbReference>
<evidence type="ECO:0000256" key="12">
    <source>
        <dbReference type="ARBA" id="ARBA00023136"/>
    </source>
</evidence>
<comment type="catalytic activity">
    <reaction evidence="1">
        <text>ATP + protein L-histidine = ADP + protein N-phospho-L-histidine.</text>
        <dbReference type="EC" id="2.7.13.3"/>
    </reaction>
</comment>
<dbReference type="InterPro" id="IPR004358">
    <property type="entry name" value="Sig_transdc_His_kin-like_C"/>
</dbReference>
<proteinExistence type="predicted"/>
<dbReference type="InterPro" id="IPR005467">
    <property type="entry name" value="His_kinase_dom"/>
</dbReference>
<gene>
    <name evidence="16" type="ORF">FCL40_17190</name>
</gene>
<dbReference type="InterPro" id="IPR058619">
    <property type="entry name" value="PhoQ/CarS-like_HATPase"/>
</dbReference>
<keyword evidence="10 13" id="KW-1133">Transmembrane helix</keyword>
<comment type="subcellular location">
    <subcellularLocation>
        <location evidence="2">Membrane</location>
    </subcellularLocation>
</comment>
<evidence type="ECO:0000256" key="7">
    <source>
        <dbReference type="ARBA" id="ARBA00022741"/>
    </source>
</evidence>
<dbReference type="PRINTS" id="PR00344">
    <property type="entry name" value="BCTRLSENSOR"/>
</dbReference>
<sequence length="462" mass="52006">MRLIPPLFSKRPRLQRRLMLTSLAIITLASLALAEVINQQKIQDFYVNQTNDIIARLPSIATELRLEGMLPKSNEALQSEPSAQARRSSDYLLITCVNGMRDHYTSSVEARRRGLQDSCERVRQAARDTNPPYMVTLADSQLYAVVPMPVTIDNKEYDLLVLRNAEQVQARLERSRRATYFRVGLFIPLSGLLLVSAGYWGLRPLRRLSDEVKGILKGEREQLSQGYPTELEEVTKALNELISQEKHQRQTYQHAMKDLAHSLKTRLAATNAIMEDANLNEGQRQQEMLSQLGQMDQIIQYQLRRAVSGRQGLTREQVAIAPTLEQLTAMLDKVYREKRVTVSLELQEAARFPGNQDDLMEMMGNLLENAYRFAISQVRVSARIDGTTLILTVEDDGPGIEPKMRQAVLERGVRADRRNPGQGIGLAVVHDIVLGYGGTMTIGDSPLQGAAIVMRFEAPQKV</sequence>
<evidence type="ECO:0000256" key="6">
    <source>
        <dbReference type="ARBA" id="ARBA00022692"/>
    </source>
</evidence>
<keyword evidence="11" id="KW-0902">Two-component regulatory system</keyword>
<dbReference type="GO" id="GO:0005524">
    <property type="term" value="F:ATP binding"/>
    <property type="evidence" value="ECO:0007669"/>
    <property type="project" value="UniProtKB-KW"/>
</dbReference>
<evidence type="ECO:0000256" key="8">
    <source>
        <dbReference type="ARBA" id="ARBA00022777"/>
    </source>
</evidence>
<dbReference type="CDD" id="cd16954">
    <property type="entry name" value="HATPase_PhoQ-like"/>
    <property type="match status" value="1"/>
</dbReference>
<feature type="transmembrane region" description="Helical" evidence="13">
    <location>
        <begin position="180"/>
        <end position="202"/>
    </location>
</feature>
<keyword evidence="8" id="KW-0418">Kinase</keyword>
<dbReference type="OrthoDB" id="9809567at2"/>
<dbReference type="Proteomes" id="UP000305674">
    <property type="component" value="Unassembled WGS sequence"/>
</dbReference>
<keyword evidence="6 13" id="KW-0812">Transmembrane</keyword>
<dbReference type="InterPro" id="IPR003660">
    <property type="entry name" value="HAMP_dom"/>
</dbReference>
<dbReference type="EC" id="2.7.13.3" evidence="3"/>
<keyword evidence="9" id="KW-0067">ATP-binding</keyword>
<evidence type="ECO:0000256" key="4">
    <source>
        <dbReference type="ARBA" id="ARBA00022553"/>
    </source>
</evidence>
<reference evidence="16 17" key="1">
    <citation type="submission" date="2019-04" db="EMBL/GenBank/DDBJ databases">
        <authorList>
            <person name="Hwang J.C."/>
        </authorList>
    </citation>
    <scope>NUCLEOTIDE SEQUENCE [LARGE SCALE GENOMIC DNA]</scope>
    <source>
        <strain evidence="16 17">IMCC35001</strain>
    </source>
</reference>
<evidence type="ECO:0000256" key="13">
    <source>
        <dbReference type="SAM" id="Phobius"/>
    </source>
</evidence>
<protein>
    <recommendedName>
        <fullName evidence="3">histidine kinase</fullName>
        <ecNumber evidence="3">2.7.13.3</ecNumber>
    </recommendedName>
</protein>
<evidence type="ECO:0000259" key="14">
    <source>
        <dbReference type="PROSITE" id="PS50109"/>
    </source>
</evidence>
<feature type="domain" description="Histidine kinase" evidence="14">
    <location>
        <begin position="258"/>
        <end position="460"/>
    </location>
</feature>
<keyword evidence="5" id="KW-0808">Transferase</keyword>
<name>A0A4U1B893_9GAMM</name>
<evidence type="ECO:0000256" key="11">
    <source>
        <dbReference type="ARBA" id="ARBA00023012"/>
    </source>
</evidence>
<evidence type="ECO:0000259" key="15">
    <source>
        <dbReference type="PROSITE" id="PS50885"/>
    </source>
</evidence>
<evidence type="ECO:0000313" key="16">
    <source>
        <dbReference type="EMBL" id="TKB46789.1"/>
    </source>
</evidence>
<evidence type="ECO:0000256" key="10">
    <source>
        <dbReference type="ARBA" id="ARBA00022989"/>
    </source>
</evidence>
<comment type="caution">
    <text evidence="16">The sequence shown here is derived from an EMBL/GenBank/DDBJ whole genome shotgun (WGS) entry which is preliminary data.</text>
</comment>
<dbReference type="PROSITE" id="PS50885">
    <property type="entry name" value="HAMP"/>
    <property type="match status" value="1"/>
</dbReference>
<dbReference type="InterPro" id="IPR036890">
    <property type="entry name" value="HATPase_C_sf"/>
</dbReference>
<dbReference type="SMART" id="SM00387">
    <property type="entry name" value="HATPase_c"/>
    <property type="match status" value="1"/>
</dbReference>
<dbReference type="Gene3D" id="1.10.287.130">
    <property type="match status" value="1"/>
</dbReference>
<evidence type="ECO:0000256" key="9">
    <source>
        <dbReference type="ARBA" id="ARBA00022840"/>
    </source>
</evidence>
<dbReference type="GO" id="GO:0000160">
    <property type="term" value="P:phosphorelay signal transduction system"/>
    <property type="evidence" value="ECO:0007669"/>
    <property type="project" value="UniProtKB-KW"/>
</dbReference>
<dbReference type="Gene3D" id="3.30.565.10">
    <property type="entry name" value="Histidine kinase-like ATPase, C-terminal domain"/>
    <property type="match status" value="1"/>
</dbReference>
<keyword evidence="12 13" id="KW-0472">Membrane</keyword>
<organism evidence="16 17">
    <name type="scientific">Ferrimonas sediminicola</name>
    <dbReference type="NCBI Taxonomy" id="2569538"/>
    <lineage>
        <taxon>Bacteria</taxon>
        <taxon>Pseudomonadati</taxon>
        <taxon>Pseudomonadota</taxon>
        <taxon>Gammaproteobacteria</taxon>
        <taxon>Alteromonadales</taxon>
        <taxon>Ferrimonadaceae</taxon>
        <taxon>Ferrimonas</taxon>
    </lineage>
</organism>
<feature type="domain" description="HAMP" evidence="15">
    <location>
        <begin position="199"/>
        <end position="250"/>
    </location>
</feature>
<dbReference type="Pfam" id="PF02518">
    <property type="entry name" value="HATPase_c"/>
    <property type="match status" value="1"/>
</dbReference>
<evidence type="ECO:0000256" key="1">
    <source>
        <dbReference type="ARBA" id="ARBA00000085"/>
    </source>
</evidence>
<dbReference type="InterPro" id="IPR003594">
    <property type="entry name" value="HATPase_dom"/>
</dbReference>
<keyword evidence="4" id="KW-0597">Phosphoprotein</keyword>
<dbReference type="GO" id="GO:0005886">
    <property type="term" value="C:plasma membrane"/>
    <property type="evidence" value="ECO:0007669"/>
    <property type="project" value="TreeGrafter"/>
</dbReference>
<accession>A0A4U1B893</accession>
<dbReference type="EMBL" id="SWCI01000018">
    <property type="protein sequence ID" value="TKB46789.1"/>
    <property type="molecule type" value="Genomic_DNA"/>
</dbReference>
<keyword evidence="17" id="KW-1185">Reference proteome</keyword>
<dbReference type="GO" id="GO:0004673">
    <property type="term" value="F:protein histidine kinase activity"/>
    <property type="evidence" value="ECO:0007669"/>
    <property type="project" value="UniProtKB-EC"/>
</dbReference>